<feature type="domain" description="TLC" evidence="12">
    <location>
        <begin position="161"/>
        <end position="377"/>
    </location>
</feature>
<evidence type="ECO:0000256" key="3">
    <source>
        <dbReference type="ARBA" id="ARBA00022679"/>
    </source>
</evidence>
<dbReference type="Proteomes" id="UP000275078">
    <property type="component" value="Unassembled WGS sequence"/>
</dbReference>
<dbReference type="InterPro" id="IPR006634">
    <property type="entry name" value="TLC-dom"/>
</dbReference>
<feature type="region of interest" description="Disordered" evidence="10">
    <location>
        <begin position="384"/>
        <end position="409"/>
    </location>
</feature>
<feature type="region of interest" description="Disordered" evidence="10">
    <location>
        <begin position="1"/>
        <end position="45"/>
    </location>
</feature>
<evidence type="ECO:0000256" key="5">
    <source>
        <dbReference type="ARBA" id="ARBA00022824"/>
    </source>
</evidence>
<dbReference type="OrthoDB" id="3053196at2759"/>
<organism evidence="13 14">
    <name type="scientific">Ascobolus immersus RN42</name>
    <dbReference type="NCBI Taxonomy" id="1160509"/>
    <lineage>
        <taxon>Eukaryota</taxon>
        <taxon>Fungi</taxon>
        <taxon>Dikarya</taxon>
        <taxon>Ascomycota</taxon>
        <taxon>Pezizomycotina</taxon>
        <taxon>Pezizomycetes</taxon>
        <taxon>Pezizales</taxon>
        <taxon>Ascobolaceae</taxon>
        <taxon>Ascobolus</taxon>
    </lineage>
</organism>
<dbReference type="GO" id="GO:0050291">
    <property type="term" value="F:sphingosine N-acyltransferase activity"/>
    <property type="evidence" value="ECO:0007669"/>
    <property type="project" value="InterPro"/>
</dbReference>
<proteinExistence type="inferred from homology"/>
<evidence type="ECO:0000256" key="9">
    <source>
        <dbReference type="PROSITE-ProRule" id="PRU00205"/>
    </source>
</evidence>
<keyword evidence="6 11" id="KW-1133">Transmembrane helix</keyword>
<reference evidence="13 14" key="1">
    <citation type="journal article" date="2018" name="Nat. Ecol. Evol.">
        <title>Pezizomycetes genomes reveal the molecular basis of ectomycorrhizal truffle lifestyle.</title>
        <authorList>
            <person name="Murat C."/>
            <person name="Payen T."/>
            <person name="Noel B."/>
            <person name="Kuo A."/>
            <person name="Morin E."/>
            <person name="Chen J."/>
            <person name="Kohler A."/>
            <person name="Krizsan K."/>
            <person name="Balestrini R."/>
            <person name="Da Silva C."/>
            <person name="Montanini B."/>
            <person name="Hainaut M."/>
            <person name="Levati E."/>
            <person name="Barry K.W."/>
            <person name="Belfiori B."/>
            <person name="Cichocki N."/>
            <person name="Clum A."/>
            <person name="Dockter R.B."/>
            <person name="Fauchery L."/>
            <person name="Guy J."/>
            <person name="Iotti M."/>
            <person name="Le Tacon F."/>
            <person name="Lindquist E.A."/>
            <person name="Lipzen A."/>
            <person name="Malagnac F."/>
            <person name="Mello A."/>
            <person name="Molinier V."/>
            <person name="Miyauchi S."/>
            <person name="Poulain J."/>
            <person name="Riccioni C."/>
            <person name="Rubini A."/>
            <person name="Sitrit Y."/>
            <person name="Splivallo R."/>
            <person name="Traeger S."/>
            <person name="Wang M."/>
            <person name="Zifcakova L."/>
            <person name="Wipf D."/>
            <person name="Zambonelli A."/>
            <person name="Paolocci F."/>
            <person name="Nowrousian M."/>
            <person name="Ottonello S."/>
            <person name="Baldrian P."/>
            <person name="Spatafora J.W."/>
            <person name="Henrissat B."/>
            <person name="Nagy L.G."/>
            <person name="Aury J.M."/>
            <person name="Wincker P."/>
            <person name="Grigoriev I.V."/>
            <person name="Bonfante P."/>
            <person name="Martin F.M."/>
        </authorList>
    </citation>
    <scope>NUCLEOTIDE SEQUENCE [LARGE SCALE GENOMIC DNA]</scope>
    <source>
        <strain evidence="13 14">RN42</strain>
    </source>
</reference>
<feature type="transmembrane region" description="Helical" evidence="11">
    <location>
        <begin position="245"/>
        <end position="273"/>
    </location>
</feature>
<keyword evidence="7 9" id="KW-0472">Membrane</keyword>
<dbReference type="STRING" id="1160509.A0A3N4HPM7"/>
<dbReference type="PANTHER" id="PTHR12560:SF11">
    <property type="entry name" value="CERAMIDE SYNTHASE LAC1-RELATED"/>
    <property type="match status" value="1"/>
</dbReference>
<feature type="transmembrane region" description="Helical" evidence="11">
    <location>
        <begin position="346"/>
        <end position="369"/>
    </location>
</feature>
<feature type="compositionally biased region" description="Basic residues" evidence="10">
    <location>
        <begin position="33"/>
        <end position="44"/>
    </location>
</feature>
<dbReference type="PROSITE" id="PS50922">
    <property type="entry name" value="TLC"/>
    <property type="match status" value="1"/>
</dbReference>
<keyword evidence="5" id="KW-0256">Endoplasmic reticulum</keyword>
<protein>
    <submittedName>
        <fullName evidence="13">Longevity assurance proteins LAG1/LAC1</fullName>
    </submittedName>
</protein>
<evidence type="ECO:0000259" key="12">
    <source>
        <dbReference type="PROSITE" id="PS50922"/>
    </source>
</evidence>
<evidence type="ECO:0000256" key="2">
    <source>
        <dbReference type="ARBA" id="ARBA00009808"/>
    </source>
</evidence>
<evidence type="ECO:0000256" key="11">
    <source>
        <dbReference type="SAM" id="Phobius"/>
    </source>
</evidence>
<keyword evidence="4 9" id="KW-0812">Transmembrane</keyword>
<dbReference type="InterPro" id="IPR016439">
    <property type="entry name" value="Lag1/Lac1-like"/>
</dbReference>
<feature type="transmembrane region" description="Helical" evidence="11">
    <location>
        <begin position="67"/>
        <end position="84"/>
    </location>
</feature>
<comment type="subcellular location">
    <subcellularLocation>
        <location evidence="1">Endoplasmic reticulum membrane</location>
        <topology evidence="1">Multi-pass membrane protein</topology>
    </subcellularLocation>
</comment>
<feature type="transmembrane region" description="Helical" evidence="11">
    <location>
        <begin position="169"/>
        <end position="188"/>
    </location>
</feature>
<keyword evidence="3" id="KW-0808">Transferase</keyword>
<comment type="similarity">
    <text evidence="2">Belongs to the sphingosine N-acyltransferase family.</text>
</comment>
<dbReference type="Pfam" id="PF03798">
    <property type="entry name" value="TRAM_LAG1_CLN8"/>
    <property type="match status" value="1"/>
</dbReference>
<sequence>MTSRPRRSSSLGSQIPFGDTGPAQSTMSTTASSKRKSQNRRRALAGKEKDSLKGWGIWAREYCFKHTWVIPLLLVLTVLLGYALNPTPTNPLHTFIFISYPRASGSTSPTTSGTSSTVFGKGLLDLRFVTFYTAVFSFTREFLTQELLRPLARRLGLRKKGKVNRFMEQAYTALYFAVFGPFGLYVMYNSPMWYFNTRAFYEGYPHKELSGEFKAYYLLQAAYWTQQAIVLLLQLEKPRKDFKELVLHHVITVSLIALSYRFHFTHIGLAVYITHDISDFFLATSKTLNYIDVSWIGPYFVLFMASWIYCRHYINLGILWSVLTEFRTVGPWVLDWEGGSYKCRIAQVITFGLLASLQAVNLFWLRLILRIARRYVAPKEGEGLKDVRSDDEDSESGGELAGDDDAVYTNGTKLVSEGIDADAVTTGVETPVGGKVRVRS</sequence>
<keyword evidence="8" id="KW-0325">Glycoprotein</keyword>
<accession>A0A3N4HPM7</accession>
<feature type="transmembrane region" description="Helical" evidence="11">
    <location>
        <begin position="293"/>
        <end position="310"/>
    </location>
</feature>
<dbReference type="GO" id="GO:0046513">
    <property type="term" value="P:ceramide biosynthetic process"/>
    <property type="evidence" value="ECO:0007669"/>
    <property type="project" value="InterPro"/>
</dbReference>
<keyword evidence="14" id="KW-1185">Reference proteome</keyword>
<name>A0A3N4HPM7_ASCIM</name>
<dbReference type="EMBL" id="ML119759">
    <property type="protein sequence ID" value="RPA75679.1"/>
    <property type="molecule type" value="Genomic_DNA"/>
</dbReference>
<evidence type="ECO:0000313" key="13">
    <source>
        <dbReference type="EMBL" id="RPA75679.1"/>
    </source>
</evidence>
<dbReference type="PANTHER" id="PTHR12560">
    <property type="entry name" value="LONGEVITY ASSURANCE FACTOR 1 LAG1"/>
    <property type="match status" value="1"/>
</dbReference>
<evidence type="ECO:0000256" key="10">
    <source>
        <dbReference type="SAM" id="MobiDB-lite"/>
    </source>
</evidence>
<evidence type="ECO:0000256" key="8">
    <source>
        <dbReference type="ARBA" id="ARBA00023180"/>
    </source>
</evidence>
<dbReference type="AlphaFoldDB" id="A0A3N4HPM7"/>
<feature type="transmembrane region" description="Helical" evidence="11">
    <location>
        <begin position="317"/>
        <end position="334"/>
    </location>
</feature>
<evidence type="ECO:0000256" key="4">
    <source>
        <dbReference type="ARBA" id="ARBA00022692"/>
    </source>
</evidence>
<evidence type="ECO:0000256" key="1">
    <source>
        <dbReference type="ARBA" id="ARBA00004477"/>
    </source>
</evidence>
<dbReference type="GO" id="GO:0005789">
    <property type="term" value="C:endoplasmic reticulum membrane"/>
    <property type="evidence" value="ECO:0007669"/>
    <property type="project" value="UniProtKB-SubCell"/>
</dbReference>
<feature type="compositionally biased region" description="Polar residues" evidence="10">
    <location>
        <begin position="22"/>
        <end position="32"/>
    </location>
</feature>
<feature type="compositionally biased region" description="Acidic residues" evidence="10">
    <location>
        <begin position="389"/>
        <end position="406"/>
    </location>
</feature>
<evidence type="ECO:0000256" key="7">
    <source>
        <dbReference type="ARBA" id="ARBA00023136"/>
    </source>
</evidence>
<gene>
    <name evidence="13" type="ORF">BJ508DRAFT_17327</name>
</gene>
<evidence type="ECO:0000256" key="6">
    <source>
        <dbReference type="ARBA" id="ARBA00022989"/>
    </source>
</evidence>
<evidence type="ECO:0000313" key="14">
    <source>
        <dbReference type="Proteomes" id="UP000275078"/>
    </source>
</evidence>
<dbReference type="SMART" id="SM00724">
    <property type="entry name" value="TLC"/>
    <property type="match status" value="1"/>
</dbReference>